<reference evidence="1 2" key="1">
    <citation type="submission" date="2012-05" db="EMBL/GenBank/DDBJ databases">
        <title>Recombination and specialization in a pathogen metapopulation.</title>
        <authorList>
            <person name="Gardiner A."/>
            <person name="Kemen E."/>
            <person name="Schultz-Larsen T."/>
            <person name="MacLean D."/>
            <person name="Van Oosterhout C."/>
            <person name="Jones J.D.G."/>
        </authorList>
    </citation>
    <scope>NUCLEOTIDE SEQUENCE [LARGE SCALE GENOMIC DNA]</scope>
    <source>
        <strain evidence="1 2">Ac Nc2</strain>
    </source>
</reference>
<comment type="caution">
    <text evidence="1">The sequence shown here is derived from an EMBL/GenBank/DDBJ whole genome shotgun (WGS) entry which is preliminary data.</text>
</comment>
<evidence type="ECO:0000313" key="2">
    <source>
        <dbReference type="Proteomes" id="UP000053237"/>
    </source>
</evidence>
<gene>
    <name evidence="1" type="ORF">BN9_003740</name>
</gene>
<sequence>MAFFGITILGAQNPFDETKATPLHAFSEQEFQKAFLETYQPGFSLYSEDEDVAIARREAVNFVTINHAQLRAFVMNLYKCPQGIDNAPSLSYAYMDEAFHDLVGNEISLAMLQQRLVLACKLSQEEEAKSLESVYSRQENDTREYISAQELRTAHGKHHRMMKNPSEKSLVTMIESQTYGWQKPGFKQERRPKQSCEETKFASAMTKAGMYYY</sequence>
<organism evidence="1 2">
    <name type="scientific">Albugo candida</name>
    <dbReference type="NCBI Taxonomy" id="65357"/>
    <lineage>
        <taxon>Eukaryota</taxon>
        <taxon>Sar</taxon>
        <taxon>Stramenopiles</taxon>
        <taxon>Oomycota</taxon>
        <taxon>Peronosporomycetes</taxon>
        <taxon>Albuginales</taxon>
        <taxon>Albuginaceae</taxon>
        <taxon>Albugo</taxon>
    </lineage>
</organism>
<proteinExistence type="predicted"/>
<keyword evidence="2" id="KW-1185">Reference proteome</keyword>
<accession>A0A024FYK5</accession>
<evidence type="ECO:0000313" key="1">
    <source>
        <dbReference type="EMBL" id="CCI39591.1"/>
    </source>
</evidence>
<dbReference type="OrthoDB" id="191686at2759"/>
<name>A0A024FYK5_9STRA</name>
<dbReference type="Proteomes" id="UP000053237">
    <property type="component" value="Unassembled WGS sequence"/>
</dbReference>
<protein>
    <submittedName>
        <fullName evidence="1">Uncharacterized protein</fullName>
    </submittedName>
</protein>
<dbReference type="InParanoid" id="A0A024FYK5"/>
<dbReference type="AlphaFoldDB" id="A0A024FYK5"/>
<dbReference type="EMBL" id="CAIX01000002">
    <property type="protein sequence ID" value="CCI39591.1"/>
    <property type="molecule type" value="Genomic_DNA"/>
</dbReference>